<dbReference type="OrthoDB" id="2130735at2759"/>
<dbReference type="KEGG" id="ssck:SPSK_06157"/>
<dbReference type="CDD" id="cd15482">
    <property type="entry name" value="Sialidase_non-viral"/>
    <property type="match status" value="1"/>
</dbReference>
<evidence type="ECO:0000313" key="3">
    <source>
        <dbReference type="Proteomes" id="UP000033710"/>
    </source>
</evidence>
<feature type="signal peptide" evidence="1">
    <location>
        <begin position="1"/>
        <end position="23"/>
    </location>
</feature>
<organism evidence="2 3">
    <name type="scientific">Sporothrix schenckii 1099-18</name>
    <dbReference type="NCBI Taxonomy" id="1397361"/>
    <lineage>
        <taxon>Eukaryota</taxon>
        <taxon>Fungi</taxon>
        <taxon>Dikarya</taxon>
        <taxon>Ascomycota</taxon>
        <taxon>Pezizomycotina</taxon>
        <taxon>Sordariomycetes</taxon>
        <taxon>Sordariomycetidae</taxon>
        <taxon>Ophiostomatales</taxon>
        <taxon>Ophiostomataceae</taxon>
        <taxon>Sporothrix</taxon>
    </lineage>
</organism>
<dbReference type="GeneID" id="27668141"/>
<dbReference type="EMBL" id="AXCR01000001">
    <property type="protein sequence ID" value="KJR89766.1"/>
    <property type="molecule type" value="Genomic_DNA"/>
</dbReference>
<dbReference type="InterPro" id="IPR036278">
    <property type="entry name" value="Sialidase_sf"/>
</dbReference>
<dbReference type="Proteomes" id="UP000033710">
    <property type="component" value="Unassembled WGS sequence"/>
</dbReference>
<protein>
    <submittedName>
        <fullName evidence="2">Glucosyll hydrolase BNR repeat-containing protein</fullName>
    </submittedName>
</protein>
<dbReference type="Gene3D" id="2.60.120.560">
    <property type="entry name" value="Exo-inulinase, domain 1"/>
    <property type="match status" value="1"/>
</dbReference>
<comment type="caution">
    <text evidence="2">The sequence shown here is derived from an EMBL/GenBank/DDBJ whole genome shotgun (WGS) entry which is preliminary data.</text>
</comment>
<dbReference type="RefSeq" id="XP_016592442.1">
    <property type="nucleotide sequence ID" value="XM_016732864.1"/>
</dbReference>
<dbReference type="SUPFAM" id="SSF50939">
    <property type="entry name" value="Sialidases"/>
    <property type="match status" value="1"/>
</dbReference>
<dbReference type="VEuPathDB" id="FungiDB:SPSK_06157"/>
<keyword evidence="2" id="KW-0378">Hydrolase</keyword>
<gene>
    <name evidence="2" type="ORF">SPSK_06157</name>
</gene>
<reference evidence="2 3" key="2">
    <citation type="journal article" date="2015" name="Eukaryot. Cell">
        <title>Asexual propagation of a virulent clone complex in a human and feline outbreak of sporotrichosis.</title>
        <authorList>
            <person name="Teixeira Mde M."/>
            <person name="Rodrigues A.M."/>
            <person name="Tsui C.K."/>
            <person name="de Almeida L.G."/>
            <person name="Van Diepeningen A.D."/>
            <person name="van den Ende B.G."/>
            <person name="Fernandes G.F."/>
            <person name="Kano R."/>
            <person name="Hamelin R.C."/>
            <person name="Lopes-Bezerra L.M."/>
            <person name="Vasconcelos A.T."/>
            <person name="de Hoog S."/>
            <person name="de Camargo Z.P."/>
            <person name="Felipe M.S."/>
        </authorList>
    </citation>
    <scope>NUCLEOTIDE SEQUENCE [LARGE SCALE GENOMIC DNA]</scope>
    <source>
        <strain evidence="2 3">1099-18</strain>
    </source>
</reference>
<reference evidence="2 3" key="1">
    <citation type="journal article" date="2014" name="BMC Genomics">
        <title>Comparative genomics of the major fungal agents of human and animal Sporotrichosis: Sporothrix schenckii and Sporothrix brasiliensis.</title>
        <authorList>
            <person name="Teixeira M.M."/>
            <person name="de Almeida L.G."/>
            <person name="Kubitschek-Barreira P."/>
            <person name="Alves F.L."/>
            <person name="Kioshima E.S."/>
            <person name="Abadio A.K."/>
            <person name="Fernandes L."/>
            <person name="Derengowski L.S."/>
            <person name="Ferreira K.S."/>
            <person name="Souza R.C."/>
            <person name="Ruiz J.C."/>
            <person name="de Andrade N.C."/>
            <person name="Paes H.C."/>
            <person name="Nicola A.M."/>
            <person name="Albuquerque P."/>
            <person name="Gerber A.L."/>
            <person name="Martins V.P."/>
            <person name="Peconick L.D."/>
            <person name="Neto A.V."/>
            <person name="Chaucanez C.B."/>
            <person name="Silva P.A."/>
            <person name="Cunha O.L."/>
            <person name="de Oliveira F.F."/>
            <person name="dos Santos T.C."/>
            <person name="Barros A.L."/>
            <person name="Soares M.A."/>
            <person name="de Oliveira L.M."/>
            <person name="Marini M.M."/>
            <person name="Villalobos-Duno H."/>
            <person name="Cunha M.M."/>
            <person name="de Hoog S."/>
            <person name="da Silveira J.F."/>
            <person name="Henrissat B."/>
            <person name="Nino-Vega G.A."/>
            <person name="Cisalpino P.S."/>
            <person name="Mora-Montes H.M."/>
            <person name="Almeida S.R."/>
            <person name="Stajich J.E."/>
            <person name="Lopes-Bezerra L.M."/>
            <person name="Vasconcelos A.T."/>
            <person name="Felipe M.S."/>
        </authorList>
    </citation>
    <scope>NUCLEOTIDE SEQUENCE [LARGE SCALE GENOMIC DNA]</scope>
    <source>
        <strain evidence="2 3">1099-18</strain>
    </source>
</reference>
<dbReference type="GO" id="GO:0016787">
    <property type="term" value="F:hydrolase activity"/>
    <property type="evidence" value="ECO:0007669"/>
    <property type="project" value="UniProtKB-KW"/>
</dbReference>
<evidence type="ECO:0000256" key="1">
    <source>
        <dbReference type="SAM" id="SignalP"/>
    </source>
</evidence>
<sequence>MVNVNRVVRALGLASVFFLRVAADSQGSFLWDPPVDNEANVYARVIELQHAADHKINGRLLATWEHWYTTGPDTAVGNGTAGGFIIRASDDGGDSWATLTTVEDTFSGPQQPLSLFWQPFLFEFPVALGKYAAGTLLLVGNLVPQDKSTTNFYTWRSTDHGKSWKAVGHRPWQTGGPPSAGIWEPFLYLDKHNRLVAVFSDERQNTAHSQMLVHVVSTDGGDSWGDVVVDVASDAQSDRPGMATVARLPSGQYAMSYEVCGRPGCPVHVKTGDGTEWRAADIGSPVVSDHMYAGSSPYMIWDPSSEQLVLSSHAIWNDATDTQAPPTRRAVFTNSDKNGAGAWSWSPAPWAASNASAACNANYSPHLLPLQGGTIRYTTPSSEGASGLCSERTGAAPVGVLPYRADFAAHGQLGWFDLGGNWSVDGGAYSVGSVGNIDARAVTGSSGWTDYTVAADAMIVGSSGVVGLNARVTSPWNGLNAFKGYTAAINSFTGNLTLSREAHAMVVLSSVAHPGGIVGNTWYHLSLTVRGYELTATVSSATGKTTTTVTAVDNSFPQGMAGLLVNDGAGSFSNVHINKV</sequence>
<dbReference type="Gene3D" id="2.120.10.10">
    <property type="match status" value="1"/>
</dbReference>
<dbReference type="PANTHER" id="PTHR38792:SF3">
    <property type="entry name" value="BNR_ASP-BOX REPEAT DOMAIN PROTEIN (AFU_ORTHOLOGUE AFUA_7G06430)-RELATED"/>
    <property type="match status" value="1"/>
</dbReference>
<name>A0A0F2MNK5_SPOSC</name>
<keyword evidence="1" id="KW-0732">Signal</keyword>
<evidence type="ECO:0000313" key="2">
    <source>
        <dbReference type="EMBL" id="KJR89766.1"/>
    </source>
</evidence>
<accession>A0A0F2MNK5</accession>
<dbReference type="AlphaFoldDB" id="A0A0F2MNK5"/>
<proteinExistence type="predicted"/>
<dbReference type="PANTHER" id="PTHR38792">
    <property type="entry name" value="BNR/ASP-BOX REPEAT DOMAIN PROTEIN (AFU_ORTHOLOGUE AFUA_7G06430)-RELATED"/>
    <property type="match status" value="1"/>
</dbReference>
<feature type="chain" id="PRO_5002455360" evidence="1">
    <location>
        <begin position="24"/>
        <end position="580"/>
    </location>
</feature>